<dbReference type="PROSITE" id="PS52045">
    <property type="entry name" value="NEPROSIN_PEP_CD"/>
    <property type="match status" value="1"/>
</dbReference>
<evidence type="ECO:0000259" key="1">
    <source>
        <dbReference type="PROSITE" id="PS52045"/>
    </source>
</evidence>
<evidence type="ECO:0000313" key="5">
    <source>
        <dbReference type="Proteomes" id="UP000583929"/>
    </source>
</evidence>
<dbReference type="EMBL" id="JAATIP010000043">
    <property type="protein sequence ID" value="KAF4386089.1"/>
    <property type="molecule type" value="Genomic_DNA"/>
</dbReference>
<sequence>MKNGRRLHSTDIGKRKGTIKTIESDDGDVIDCVDIYKQPAFDHPLLKNHTIESSSIKINNQVKGEKDYVLKELQGWLKFGECPEGTVPIVRTPTTFAKYGPKTHLKSHYYNKLIQPYPYNQRNASPSDDGHEYAEVSIFGGPYFGAKANINLWSPDPHGTMSISQIWVASSSDNYDELNTIEAGWVIGTGDPRTRFFIYWTSDGYRSTGCKNFDCPGFVQVSRMAAIGSVLEPISNYDGKQIFINVTIDQHKESGEWWLTFQNEAIGYWPNSIFTRLGNGANSLCWGGEIVNDEPNDE</sequence>
<protein>
    <recommendedName>
        <fullName evidence="1">Neprosin PEP catalytic domain-containing protein</fullName>
    </recommendedName>
</protein>
<dbReference type="Pfam" id="PF14365">
    <property type="entry name" value="Neprosin_AP"/>
    <property type="match status" value="1"/>
</dbReference>
<dbReference type="PANTHER" id="PTHR31589">
    <property type="entry name" value="PROTEIN, PUTATIVE (DUF239)-RELATED-RELATED"/>
    <property type="match status" value="1"/>
</dbReference>
<keyword evidence="5" id="KW-1185">Reference proteome</keyword>
<dbReference type="Proteomes" id="UP000583929">
    <property type="component" value="Unassembled WGS sequence"/>
</dbReference>
<gene>
    <name evidence="3" type="ORF">F8388_016341</name>
    <name evidence="2" type="ORF">G4B88_007181</name>
</gene>
<dbReference type="PANTHER" id="PTHR31589:SF221">
    <property type="entry name" value="LIGASE, PUTATIVE (DUF239)-RELATED"/>
    <property type="match status" value="1"/>
</dbReference>
<feature type="domain" description="Neprosin PEP catalytic" evidence="1">
    <location>
        <begin position="125"/>
        <end position="298"/>
    </location>
</feature>
<dbReference type="AlphaFoldDB" id="A0A7J6E6T8"/>
<proteinExistence type="predicted"/>
<dbReference type="InterPro" id="IPR025521">
    <property type="entry name" value="Neprosin_propep"/>
</dbReference>
<evidence type="ECO:0000313" key="4">
    <source>
        <dbReference type="Proteomes" id="UP000525078"/>
    </source>
</evidence>
<comment type="caution">
    <text evidence="2">The sequence shown here is derived from an EMBL/GenBank/DDBJ whole genome shotgun (WGS) entry which is preliminary data.</text>
</comment>
<dbReference type="InterPro" id="IPR004314">
    <property type="entry name" value="Neprosin"/>
</dbReference>
<accession>A0A7J6E6T8</accession>
<dbReference type="Proteomes" id="UP000525078">
    <property type="component" value="Unassembled WGS sequence"/>
</dbReference>
<organism evidence="2 5">
    <name type="scientific">Cannabis sativa</name>
    <name type="common">Hemp</name>
    <name type="synonym">Marijuana</name>
    <dbReference type="NCBI Taxonomy" id="3483"/>
    <lineage>
        <taxon>Eukaryota</taxon>
        <taxon>Viridiplantae</taxon>
        <taxon>Streptophyta</taxon>
        <taxon>Embryophyta</taxon>
        <taxon>Tracheophyta</taxon>
        <taxon>Spermatophyta</taxon>
        <taxon>Magnoliopsida</taxon>
        <taxon>eudicotyledons</taxon>
        <taxon>Gunneridae</taxon>
        <taxon>Pentapetalae</taxon>
        <taxon>rosids</taxon>
        <taxon>fabids</taxon>
        <taxon>Rosales</taxon>
        <taxon>Cannabaceae</taxon>
        <taxon>Cannabis</taxon>
    </lineage>
</organism>
<dbReference type="InterPro" id="IPR053168">
    <property type="entry name" value="Glutamic_endopeptidase"/>
</dbReference>
<dbReference type="Gene3D" id="3.90.1320.10">
    <property type="entry name" value="Outer-capsid protein sigma 3, large lobe"/>
    <property type="match status" value="1"/>
</dbReference>
<evidence type="ECO:0000313" key="2">
    <source>
        <dbReference type="EMBL" id="KAF4353399.1"/>
    </source>
</evidence>
<reference evidence="4 5" key="1">
    <citation type="journal article" date="2020" name="bioRxiv">
        <title>Sequence and annotation of 42 cannabis genomes reveals extensive copy number variation in cannabinoid synthesis and pathogen resistance genes.</title>
        <authorList>
            <person name="Mckernan K.J."/>
            <person name="Helbert Y."/>
            <person name="Kane L.T."/>
            <person name="Ebling H."/>
            <person name="Zhang L."/>
            <person name="Liu B."/>
            <person name="Eaton Z."/>
            <person name="Mclaughlin S."/>
            <person name="Kingan S."/>
            <person name="Baybayan P."/>
            <person name="Concepcion G."/>
            <person name="Jordan M."/>
            <person name="Riva A."/>
            <person name="Barbazuk W."/>
            <person name="Harkins T."/>
        </authorList>
    </citation>
    <scope>NUCLEOTIDE SEQUENCE [LARGE SCALE GENOMIC DNA]</scope>
    <source>
        <strain evidence="4 5">cv. Jamaican Lion 4</strain>
        <strain evidence="2">Father</strain>
        <strain evidence="3">Mother</strain>
        <tissue evidence="2">Leaf</tissue>
    </source>
</reference>
<dbReference type="EMBL" id="JAATIQ010000506">
    <property type="protein sequence ID" value="KAF4353399.1"/>
    <property type="molecule type" value="Genomic_DNA"/>
</dbReference>
<dbReference type="Pfam" id="PF03080">
    <property type="entry name" value="Neprosin"/>
    <property type="match status" value="1"/>
</dbReference>
<evidence type="ECO:0000313" key="3">
    <source>
        <dbReference type="EMBL" id="KAF4386089.1"/>
    </source>
</evidence>
<name>A0A7J6E6T8_CANSA</name>